<protein>
    <submittedName>
        <fullName evidence="1">Uncharacterized protein</fullName>
    </submittedName>
</protein>
<reference evidence="1 2" key="1">
    <citation type="submission" date="2016-03" db="EMBL/GenBank/DDBJ databases">
        <authorList>
            <person name="Ploux O."/>
        </authorList>
    </citation>
    <scope>NUCLEOTIDE SEQUENCE [LARGE SCALE GENOMIC DNA]</scope>
    <source>
        <strain evidence="1 2">URUG2</strain>
    </source>
</reference>
<organism evidence="1 2">
    <name type="scientific">Ramularia collo-cygni</name>
    <dbReference type="NCBI Taxonomy" id="112498"/>
    <lineage>
        <taxon>Eukaryota</taxon>
        <taxon>Fungi</taxon>
        <taxon>Dikarya</taxon>
        <taxon>Ascomycota</taxon>
        <taxon>Pezizomycotina</taxon>
        <taxon>Dothideomycetes</taxon>
        <taxon>Dothideomycetidae</taxon>
        <taxon>Mycosphaerellales</taxon>
        <taxon>Mycosphaerellaceae</taxon>
        <taxon>Ramularia</taxon>
    </lineage>
</organism>
<name>A0A2D3UTW8_9PEZI</name>
<gene>
    <name evidence="1" type="ORF">RCC_03249</name>
</gene>
<dbReference type="GeneID" id="35598456"/>
<proteinExistence type="predicted"/>
<dbReference type="EMBL" id="FJUY01000004">
    <property type="protein sequence ID" value="CZT17415.1"/>
    <property type="molecule type" value="Genomic_DNA"/>
</dbReference>
<evidence type="ECO:0000313" key="1">
    <source>
        <dbReference type="EMBL" id="CZT17415.1"/>
    </source>
</evidence>
<accession>A0A2D3UTW8</accession>
<dbReference type="AlphaFoldDB" id="A0A2D3UTW8"/>
<evidence type="ECO:0000313" key="2">
    <source>
        <dbReference type="Proteomes" id="UP000225277"/>
    </source>
</evidence>
<dbReference type="Proteomes" id="UP000225277">
    <property type="component" value="Unassembled WGS sequence"/>
</dbReference>
<sequence length="79" mass="9263">MITQKKIRNQPSDRWPRVSIDNKATFHHLRETQQHNQLTLGTDRPMVAVMLILNARQGKARQQLPLRATPYVARCKNKF</sequence>
<keyword evidence="2" id="KW-1185">Reference proteome</keyword>
<dbReference type="RefSeq" id="XP_023624308.1">
    <property type="nucleotide sequence ID" value="XM_023768540.1"/>
</dbReference>